<comment type="caution">
    <text evidence="2">The sequence shown here is derived from an EMBL/GenBank/DDBJ whole genome shotgun (WGS) entry which is preliminary data.</text>
</comment>
<gene>
    <name evidence="2" type="ORF">RDB_LOCUS53190</name>
</gene>
<evidence type="ECO:0000256" key="1">
    <source>
        <dbReference type="SAM" id="MobiDB-lite"/>
    </source>
</evidence>
<feature type="region of interest" description="Disordered" evidence="1">
    <location>
        <begin position="175"/>
        <end position="202"/>
    </location>
</feature>
<accession>A0A8H2WMR2</accession>
<reference evidence="2" key="1">
    <citation type="submission" date="2021-01" db="EMBL/GenBank/DDBJ databases">
        <authorList>
            <person name="Kaushik A."/>
        </authorList>
    </citation>
    <scope>NUCLEOTIDE SEQUENCE</scope>
    <source>
        <strain evidence="2">AG1-1C</strain>
    </source>
</reference>
<feature type="region of interest" description="Disordered" evidence="1">
    <location>
        <begin position="1"/>
        <end position="163"/>
    </location>
</feature>
<protein>
    <submittedName>
        <fullName evidence="2">Uncharacterized protein</fullName>
    </submittedName>
</protein>
<proteinExistence type="predicted"/>
<evidence type="ECO:0000313" key="3">
    <source>
        <dbReference type="Proteomes" id="UP000663846"/>
    </source>
</evidence>
<organism evidence="2 3">
    <name type="scientific">Rhizoctonia solani</name>
    <dbReference type="NCBI Taxonomy" id="456999"/>
    <lineage>
        <taxon>Eukaryota</taxon>
        <taxon>Fungi</taxon>
        <taxon>Dikarya</taxon>
        <taxon>Basidiomycota</taxon>
        <taxon>Agaricomycotina</taxon>
        <taxon>Agaricomycetes</taxon>
        <taxon>Cantharellales</taxon>
        <taxon>Ceratobasidiaceae</taxon>
        <taxon>Rhizoctonia</taxon>
    </lineage>
</organism>
<dbReference type="EMBL" id="CAJMWS010000301">
    <property type="protein sequence ID" value="CAE6399022.1"/>
    <property type="molecule type" value="Genomic_DNA"/>
</dbReference>
<sequence>MPSDVKNVISTLFNHKHAPEKPSDPSPTAHPEGQVEASTAPKPTPIQPSAEEENQAKITGVPIHGISSRGSGQGMIYAAEDGRISMHSGPATEPATRGSPPASPHKGLSRLWSRRRKSVDENAPKPEEPQPGEPPVEAPAEPESHPTPDSPTAKHAKVPLKDKVMGEFKIISGKVSRDEAKVEEGIALRDGHGHPVETAERH</sequence>
<feature type="compositionally biased region" description="Basic and acidic residues" evidence="1">
    <location>
        <begin position="118"/>
        <end position="128"/>
    </location>
</feature>
<dbReference type="Proteomes" id="UP000663846">
    <property type="component" value="Unassembled WGS sequence"/>
</dbReference>
<evidence type="ECO:0000313" key="2">
    <source>
        <dbReference type="EMBL" id="CAE6399022.1"/>
    </source>
</evidence>
<name>A0A8H2WMR2_9AGAM</name>
<dbReference type="AlphaFoldDB" id="A0A8H2WMR2"/>